<feature type="transmembrane region" description="Helical" evidence="1">
    <location>
        <begin position="114"/>
        <end position="137"/>
    </location>
</feature>
<sequence>MQASRPVNEARQKANKAKNETKPWIRRFGRFGYMAQGVVYGLIGVLALMAAFGSGGQTTGQSGALQSVANMPFGSVLLWVIGIGLIGYVVWEIVKCFKDPENRGSDAKGIIIRIGYFISGIIYGAIAFNAIKLAIGSGGSDGGGQQTLSAKLLSQPFGQWIIGIVGVVIIGYGLYEFISGYKKTFMSKFKTSEMNQQETKIARKAGKMGLMARGTVLAMVGYFFIQTAITANPDETKGLGGALSELAQQPYGTWLLALVALGLVLYGIYSIIRGRYEHMALGR</sequence>
<feature type="transmembrane region" description="Helical" evidence="1">
    <location>
        <begin position="73"/>
        <end position="94"/>
    </location>
</feature>
<proteinExistence type="predicted"/>
<gene>
    <name evidence="3" type="ORF">EV213_105182</name>
</gene>
<evidence type="ECO:0000259" key="2">
    <source>
        <dbReference type="Pfam" id="PF06724"/>
    </source>
</evidence>
<comment type="caution">
    <text evidence="3">The sequence shown here is derived from an EMBL/GenBank/DDBJ whole genome shotgun (WGS) entry which is preliminary data.</text>
</comment>
<feature type="transmembrane region" description="Helical" evidence="1">
    <location>
        <begin position="251"/>
        <end position="272"/>
    </location>
</feature>
<accession>A0A4R6U529</accession>
<feature type="transmembrane region" description="Helical" evidence="1">
    <location>
        <begin position="210"/>
        <end position="231"/>
    </location>
</feature>
<reference evidence="3 4" key="1">
    <citation type="submission" date="2019-03" db="EMBL/GenBank/DDBJ databases">
        <title>Genomic Encyclopedia of Type Strains, Phase IV (KMG-IV): sequencing the most valuable type-strain genomes for metagenomic binning, comparative biology and taxonomic classification.</title>
        <authorList>
            <person name="Goeker M."/>
        </authorList>
    </citation>
    <scope>NUCLEOTIDE SEQUENCE [LARGE SCALE GENOMIC DNA]</scope>
    <source>
        <strain evidence="3 4">DSM 28697</strain>
    </source>
</reference>
<evidence type="ECO:0000313" key="4">
    <source>
        <dbReference type="Proteomes" id="UP000295632"/>
    </source>
</evidence>
<feature type="domain" description="DUF1206" evidence="2">
    <location>
        <begin position="31"/>
        <end position="97"/>
    </location>
</feature>
<dbReference type="AlphaFoldDB" id="A0A4R6U529"/>
<protein>
    <submittedName>
        <fullName evidence="3">Uncharacterized protein DUF1206</fullName>
    </submittedName>
</protein>
<organism evidence="3 4">
    <name type="scientific">Aureibacillus halotolerans</name>
    <dbReference type="NCBI Taxonomy" id="1508390"/>
    <lineage>
        <taxon>Bacteria</taxon>
        <taxon>Bacillati</taxon>
        <taxon>Bacillota</taxon>
        <taxon>Bacilli</taxon>
        <taxon>Bacillales</taxon>
        <taxon>Bacillaceae</taxon>
        <taxon>Aureibacillus</taxon>
    </lineage>
</organism>
<name>A0A4R6U529_9BACI</name>
<dbReference type="OrthoDB" id="5702018at2"/>
<keyword evidence="1" id="KW-0812">Transmembrane</keyword>
<feature type="transmembrane region" description="Helical" evidence="1">
    <location>
        <begin position="31"/>
        <end position="53"/>
    </location>
</feature>
<feature type="domain" description="DUF1206" evidence="2">
    <location>
        <begin position="114"/>
        <end position="182"/>
    </location>
</feature>
<dbReference type="RefSeq" id="WP_133580024.1">
    <property type="nucleotide sequence ID" value="NZ_SNYJ01000005.1"/>
</dbReference>
<feature type="transmembrane region" description="Helical" evidence="1">
    <location>
        <begin position="157"/>
        <end position="178"/>
    </location>
</feature>
<keyword evidence="1" id="KW-0472">Membrane</keyword>
<dbReference type="Proteomes" id="UP000295632">
    <property type="component" value="Unassembled WGS sequence"/>
</dbReference>
<dbReference type="EMBL" id="SNYJ01000005">
    <property type="protein sequence ID" value="TDQ40836.1"/>
    <property type="molecule type" value="Genomic_DNA"/>
</dbReference>
<keyword evidence="4" id="KW-1185">Reference proteome</keyword>
<feature type="domain" description="DUF1206" evidence="2">
    <location>
        <begin position="209"/>
        <end position="276"/>
    </location>
</feature>
<keyword evidence="1" id="KW-1133">Transmembrane helix</keyword>
<dbReference type="Pfam" id="PF06724">
    <property type="entry name" value="DUF1206"/>
    <property type="match status" value="3"/>
</dbReference>
<evidence type="ECO:0000313" key="3">
    <source>
        <dbReference type="EMBL" id="TDQ40836.1"/>
    </source>
</evidence>
<dbReference type="InterPro" id="IPR009597">
    <property type="entry name" value="DUF1206"/>
</dbReference>
<evidence type="ECO:0000256" key="1">
    <source>
        <dbReference type="SAM" id="Phobius"/>
    </source>
</evidence>